<organism evidence="3 4">
    <name type="scientific">Neoarthrinium moseri</name>
    <dbReference type="NCBI Taxonomy" id="1658444"/>
    <lineage>
        <taxon>Eukaryota</taxon>
        <taxon>Fungi</taxon>
        <taxon>Dikarya</taxon>
        <taxon>Ascomycota</taxon>
        <taxon>Pezizomycotina</taxon>
        <taxon>Sordariomycetes</taxon>
        <taxon>Xylariomycetidae</taxon>
        <taxon>Amphisphaeriales</taxon>
        <taxon>Apiosporaceae</taxon>
        <taxon>Neoarthrinium</taxon>
    </lineage>
</organism>
<dbReference type="Proteomes" id="UP000829685">
    <property type="component" value="Unassembled WGS sequence"/>
</dbReference>
<evidence type="ECO:0000313" key="3">
    <source>
        <dbReference type="EMBL" id="KAI1859152.1"/>
    </source>
</evidence>
<dbReference type="OrthoDB" id="4845159at2759"/>
<evidence type="ECO:0000313" key="4">
    <source>
        <dbReference type="Proteomes" id="UP000829685"/>
    </source>
</evidence>
<gene>
    <name evidence="3" type="ORF">JX265_010629</name>
</gene>
<dbReference type="AlphaFoldDB" id="A0A9Q0AKK8"/>
<feature type="region of interest" description="Disordered" evidence="1">
    <location>
        <begin position="131"/>
        <end position="169"/>
    </location>
</feature>
<feature type="compositionally biased region" description="Low complexity" evidence="1">
    <location>
        <begin position="138"/>
        <end position="152"/>
    </location>
</feature>
<dbReference type="PROSITE" id="PS00028">
    <property type="entry name" value="ZINC_FINGER_C2H2_1"/>
    <property type="match status" value="1"/>
</dbReference>
<accession>A0A9Q0AKK8</accession>
<keyword evidence="4" id="KW-1185">Reference proteome</keyword>
<comment type="caution">
    <text evidence="3">The sequence shown here is derived from an EMBL/GenBank/DDBJ whole genome shotgun (WGS) entry which is preliminary data.</text>
</comment>
<reference evidence="3" key="1">
    <citation type="submission" date="2021-03" db="EMBL/GenBank/DDBJ databases">
        <title>Revisited historic fungal species revealed as producer of novel bioactive compounds through whole genome sequencing and comparative genomics.</title>
        <authorList>
            <person name="Vignolle G.A."/>
            <person name="Hochenegger N."/>
            <person name="Mach R.L."/>
            <person name="Mach-Aigner A.R."/>
            <person name="Javad Rahimi M."/>
            <person name="Salim K.A."/>
            <person name="Chan C.M."/>
            <person name="Lim L.B.L."/>
            <person name="Cai F."/>
            <person name="Druzhinina I.S."/>
            <person name="U'Ren J.M."/>
            <person name="Derntl C."/>
        </authorList>
    </citation>
    <scope>NUCLEOTIDE SEQUENCE</scope>
    <source>
        <strain evidence="3">TUCIM 5799</strain>
    </source>
</reference>
<protein>
    <recommendedName>
        <fullName evidence="2">C2H2-type domain-containing protein</fullName>
    </recommendedName>
</protein>
<feature type="domain" description="C2H2-type" evidence="2">
    <location>
        <begin position="194"/>
        <end position="215"/>
    </location>
</feature>
<name>A0A9Q0AKK8_9PEZI</name>
<sequence length="299" mass="34118">MDWSDSQNFWTELDGGTYDFSLEEYLPIHVNSDDLYTGQQDIDLYVPDNDCPMQEPPIDATNCCHSYIFPDFTQNQPDMGSYTTGPAFDYLTGYDDTQALAHTTHAVSLQPPHVSFAPDVEPGQEQLLSRARPDIGHSRSSSESSLDSMAPSISTRATTPDADLDDPNIAHTHHIKGYTSCAGSPEASRSRFYCSDCKMDFKKAKAFDRHDMEKHRKPDSGQEPEGWFVCRCASSFCYYRKFNYQRHLANCKQRNWRLPVFRCQCGDAQQRLEEHEKHYVECRRGTLGRPKRASLPMTL</sequence>
<dbReference type="EMBL" id="JAFIMR010000035">
    <property type="protein sequence ID" value="KAI1859152.1"/>
    <property type="molecule type" value="Genomic_DNA"/>
</dbReference>
<proteinExistence type="predicted"/>
<evidence type="ECO:0000259" key="2">
    <source>
        <dbReference type="PROSITE" id="PS00028"/>
    </source>
</evidence>
<evidence type="ECO:0000256" key="1">
    <source>
        <dbReference type="SAM" id="MobiDB-lite"/>
    </source>
</evidence>
<dbReference type="InterPro" id="IPR013087">
    <property type="entry name" value="Znf_C2H2_type"/>
</dbReference>